<dbReference type="InterPro" id="IPR003029">
    <property type="entry name" value="S1_domain"/>
</dbReference>
<keyword evidence="2" id="KW-0689">Ribosomal protein</keyword>
<organism evidence="2 3">
    <name type="scientific">Pseudoteredinibacter isoporae</name>
    <dbReference type="NCBI Taxonomy" id="570281"/>
    <lineage>
        <taxon>Bacteria</taxon>
        <taxon>Pseudomonadati</taxon>
        <taxon>Pseudomonadota</taxon>
        <taxon>Gammaproteobacteria</taxon>
        <taxon>Cellvibrionales</taxon>
        <taxon>Cellvibrionaceae</taxon>
        <taxon>Pseudoteredinibacter</taxon>
    </lineage>
</organism>
<evidence type="ECO:0000259" key="1">
    <source>
        <dbReference type="PROSITE" id="PS50126"/>
    </source>
</evidence>
<dbReference type="EMBL" id="JACHHT010000003">
    <property type="protein sequence ID" value="MBB6523019.1"/>
    <property type="molecule type" value="Genomic_DNA"/>
</dbReference>
<evidence type="ECO:0000313" key="3">
    <source>
        <dbReference type="Proteomes" id="UP000528457"/>
    </source>
</evidence>
<proteinExistence type="predicted"/>
<dbReference type="Gene3D" id="2.40.50.140">
    <property type="entry name" value="Nucleic acid-binding proteins"/>
    <property type="match status" value="1"/>
</dbReference>
<protein>
    <submittedName>
        <fullName evidence="2">Ribosomal protein S1</fullName>
    </submittedName>
</protein>
<sequence>MRVNDIIEVVVIQVEEGFVKVDYHGKLAILQITELTWRAGKIAPEDYVNVGDVVRVKIIKVDGDLFSVSLKEAQAGGNPWRGLSVGDQYLSPVVLKADYGYFFEITYFCHALLKIENASRDYQLGDRIRLEVSDINYERKRVYVCEK</sequence>
<dbReference type="PROSITE" id="PS50126">
    <property type="entry name" value="S1"/>
    <property type="match status" value="2"/>
</dbReference>
<dbReference type="AlphaFoldDB" id="A0A7X0JWB8"/>
<dbReference type="SMART" id="SM00316">
    <property type="entry name" value="S1"/>
    <property type="match status" value="2"/>
</dbReference>
<evidence type="ECO:0000313" key="2">
    <source>
        <dbReference type="EMBL" id="MBB6523019.1"/>
    </source>
</evidence>
<dbReference type="RefSeq" id="WP_166843992.1">
    <property type="nucleotide sequence ID" value="NZ_JAAONY010000003.1"/>
</dbReference>
<gene>
    <name evidence="2" type="ORF">HNR48_003321</name>
</gene>
<dbReference type="Proteomes" id="UP000528457">
    <property type="component" value="Unassembled WGS sequence"/>
</dbReference>
<keyword evidence="3" id="KW-1185">Reference proteome</keyword>
<dbReference type="Pfam" id="PF00575">
    <property type="entry name" value="S1"/>
    <property type="match status" value="1"/>
</dbReference>
<keyword evidence="2" id="KW-0687">Ribonucleoprotein</keyword>
<comment type="caution">
    <text evidence="2">The sequence shown here is derived from an EMBL/GenBank/DDBJ whole genome shotgun (WGS) entry which is preliminary data.</text>
</comment>
<accession>A0A7X0JWB8</accession>
<feature type="domain" description="S1 motif" evidence="1">
    <location>
        <begin position="4"/>
        <end position="71"/>
    </location>
</feature>
<dbReference type="InParanoid" id="A0A7X0JWB8"/>
<dbReference type="InterPro" id="IPR012340">
    <property type="entry name" value="NA-bd_OB-fold"/>
</dbReference>
<feature type="domain" description="S1 motif" evidence="1">
    <location>
        <begin position="86"/>
        <end position="147"/>
    </location>
</feature>
<dbReference type="GO" id="GO:0005840">
    <property type="term" value="C:ribosome"/>
    <property type="evidence" value="ECO:0007669"/>
    <property type="project" value="UniProtKB-KW"/>
</dbReference>
<dbReference type="SUPFAM" id="SSF50249">
    <property type="entry name" value="Nucleic acid-binding proteins"/>
    <property type="match status" value="2"/>
</dbReference>
<name>A0A7X0JWB8_9GAMM</name>
<reference evidence="2 3" key="1">
    <citation type="submission" date="2020-08" db="EMBL/GenBank/DDBJ databases">
        <title>Genomic Encyclopedia of Type Strains, Phase IV (KMG-IV): sequencing the most valuable type-strain genomes for metagenomic binning, comparative biology and taxonomic classification.</title>
        <authorList>
            <person name="Goeker M."/>
        </authorList>
    </citation>
    <scope>NUCLEOTIDE SEQUENCE [LARGE SCALE GENOMIC DNA]</scope>
    <source>
        <strain evidence="2 3">DSM 22368</strain>
    </source>
</reference>
<dbReference type="GO" id="GO:0003676">
    <property type="term" value="F:nucleic acid binding"/>
    <property type="evidence" value="ECO:0007669"/>
    <property type="project" value="InterPro"/>
</dbReference>